<organism evidence="2 3">
    <name type="scientific">Zopfia rhizophila CBS 207.26</name>
    <dbReference type="NCBI Taxonomy" id="1314779"/>
    <lineage>
        <taxon>Eukaryota</taxon>
        <taxon>Fungi</taxon>
        <taxon>Dikarya</taxon>
        <taxon>Ascomycota</taxon>
        <taxon>Pezizomycotina</taxon>
        <taxon>Dothideomycetes</taxon>
        <taxon>Dothideomycetes incertae sedis</taxon>
        <taxon>Zopfiaceae</taxon>
        <taxon>Zopfia</taxon>
    </lineage>
</organism>
<gene>
    <name evidence="2" type="ORF">K469DRAFT_605171</name>
</gene>
<reference evidence="2" key="1">
    <citation type="journal article" date="2020" name="Stud. Mycol.">
        <title>101 Dothideomycetes genomes: a test case for predicting lifestyles and emergence of pathogens.</title>
        <authorList>
            <person name="Haridas S."/>
            <person name="Albert R."/>
            <person name="Binder M."/>
            <person name="Bloem J."/>
            <person name="Labutti K."/>
            <person name="Salamov A."/>
            <person name="Andreopoulos B."/>
            <person name="Baker S."/>
            <person name="Barry K."/>
            <person name="Bills G."/>
            <person name="Bluhm B."/>
            <person name="Cannon C."/>
            <person name="Castanera R."/>
            <person name="Culley D."/>
            <person name="Daum C."/>
            <person name="Ezra D."/>
            <person name="Gonzalez J."/>
            <person name="Henrissat B."/>
            <person name="Kuo A."/>
            <person name="Liang C."/>
            <person name="Lipzen A."/>
            <person name="Lutzoni F."/>
            <person name="Magnuson J."/>
            <person name="Mondo S."/>
            <person name="Nolan M."/>
            <person name="Ohm R."/>
            <person name="Pangilinan J."/>
            <person name="Park H.-J."/>
            <person name="Ramirez L."/>
            <person name="Alfaro M."/>
            <person name="Sun H."/>
            <person name="Tritt A."/>
            <person name="Yoshinaga Y."/>
            <person name="Zwiers L.-H."/>
            <person name="Turgeon B."/>
            <person name="Goodwin S."/>
            <person name="Spatafora J."/>
            <person name="Crous P."/>
            <person name="Grigoriev I."/>
        </authorList>
    </citation>
    <scope>NUCLEOTIDE SEQUENCE</scope>
    <source>
        <strain evidence="2">CBS 207.26</strain>
    </source>
</reference>
<feature type="non-terminal residue" evidence="2">
    <location>
        <position position="1"/>
    </location>
</feature>
<accession>A0A6A6DET4</accession>
<evidence type="ECO:0000313" key="3">
    <source>
        <dbReference type="Proteomes" id="UP000800200"/>
    </source>
</evidence>
<keyword evidence="3" id="KW-1185">Reference proteome</keyword>
<dbReference type="AlphaFoldDB" id="A0A6A6DET4"/>
<sequence>YIKRRQIGNHTNKKPFNGRQKRTTMIKYSRVWDPDNQLRLADPRTKGNQTRSSGRGRNDTEN</sequence>
<evidence type="ECO:0000313" key="2">
    <source>
        <dbReference type="EMBL" id="KAF2176978.1"/>
    </source>
</evidence>
<proteinExistence type="predicted"/>
<dbReference type="Proteomes" id="UP000800200">
    <property type="component" value="Unassembled WGS sequence"/>
</dbReference>
<evidence type="ECO:0000256" key="1">
    <source>
        <dbReference type="SAM" id="MobiDB-lite"/>
    </source>
</evidence>
<feature type="region of interest" description="Disordered" evidence="1">
    <location>
        <begin position="1"/>
        <end position="62"/>
    </location>
</feature>
<feature type="compositionally biased region" description="Basic residues" evidence="1">
    <location>
        <begin position="1"/>
        <end position="13"/>
    </location>
</feature>
<dbReference type="EMBL" id="ML994697">
    <property type="protein sequence ID" value="KAF2176978.1"/>
    <property type="molecule type" value="Genomic_DNA"/>
</dbReference>
<feature type="compositionally biased region" description="Polar residues" evidence="1">
    <location>
        <begin position="46"/>
        <end position="55"/>
    </location>
</feature>
<protein>
    <submittedName>
        <fullName evidence="2">Uncharacterized protein</fullName>
    </submittedName>
</protein>
<name>A0A6A6DET4_9PEZI</name>